<organism evidence="1 2">
    <name type="scientific">Sesamum alatum</name>
    <dbReference type="NCBI Taxonomy" id="300844"/>
    <lineage>
        <taxon>Eukaryota</taxon>
        <taxon>Viridiplantae</taxon>
        <taxon>Streptophyta</taxon>
        <taxon>Embryophyta</taxon>
        <taxon>Tracheophyta</taxon>
        <taxon>Spermatophyta</taxon>
        <taxon>Magnoliopsida</taxon>
        <taxon>eudicotyledons</taxon>
        <taxon>Gunneridae</taxon>
        <taxon>Pentapetalae</taxon>
        <taxon>asterids</taxon>
        <taxon>lamiids</taxon>
        <taxon>Lamiales</taxon>
        <taxon>Pedaliaceae</taxon>
        <taxon>Sesamum</taxon>
    </lineage>
</organism>
<dbReference type="Gene3D" id="3.80.10.10">
    <property type="entry name" value="Ribonuclease Inhibitor"/>
    <property type="match status" value="1"/>
</dbReference>
<protein>
    <submittedName>
        <fullName evidence="1">Uncharacterized protein</fullName>
    </submittedName>
</protein>
<dbReference type="Proteomes" id="UP001293254">
    <property type="component" value="Unassembled WGS sequence"/>
</dbReference>
<accession>A0AAE1YCV4</accession>
<proteinExistence type="predicted"/>
<gene>
    <name evidence="1" type="ORF">Salat_1541400</name>
</gene>
<sequence length="149" mass="16674">MEATSCLISFFPPSLNKLTLTGCGILDHHMNEIGKLPNLQTLKLEFGYFQSGKWEANDGEFCQLQFLLMENLSLANWAADDTHFPRLEHLVIRLCRYLEEIPLAIGDIPTLKVIEVRGCNPSAVASARAIQEAQLDVGNDDLQVRILGY</sequence>
<dbReference type="PANTHER" id="PTHR15140">
    <property type="entry name" value="TUBULIN-SPECIFIC CHAPERONE E"/>
    <property type="match status" value="1"/>
</dbReference>
<reference evidence="1" key="2">
    <citation type="journal article" date="2024" name="Plant">
        <title>Genomic evolution and insights into agronomic trait innovations of Sesamum species.</title>
        <authorList>
            <person name="Miao H."/>
            <person name="Wang L."/>
            <person name="Qu L."/>
            <person name="Liu H."/>
            <person name="Sun Y."/>
            <person name="Le M."/>
            <person name="Wang Q."/>
            <person name="Wei S."/>
            <person name="Zheng Y."/>
            <person name="Lin W."/>
            <person name="Duan Y."/>
            <person name="Cao H."/>
            <person name="Xiong S."/>
            <person name="Wang X."/>
            <person name="Wei L."/>
            <person name="Li C."/>
            <person name="Ma Q."/>
            <person name="Ju M."/>
            <person name="Zhao R."/>
            <person name="Li G."/>
            <person name="Mu C."/>
            <person name="Tian Q."/>
            <person name="Mei H."/>
            <person name="Zhang T."/>
            <person name="Gao T."/>
            <person name="Zhang H."/>
        </authorList>
    </citation>
    <scope>NUCLEOTIDE SEQUENCE</scope>
    <source>
        <strain evidence="1">3651</strain>
    </source>
</reference>
<dbReference type="InterPro" id="IPR032675">
    <property type="entry name" value="LRR_dom_sf"/>
</dbReference>
<evidence type="ECO:0000313" key="2">
    <source>
        <dbReference type="Proteomes" id="UP001293254"/>
    </source>
</evidence>
<name>A0AAE1YCV4_9LAMI</name>
<keyword evidence="2" id="KW-1185">Reference proteome</keyword>
<dbReference type="SUPFAM" id="SSF52047">
    <property type="entry name" value="RNI-like"/>
    <property type="match status" value="1"/>
</dbReference>
<evidence type="ECO:0000313" key="1">
    <source>
        <dbReference type="EMBL" id="KAK4427724.1"/>
    </source>
</evidence>
<dbReference type="EMBL" id="JACGWO010000005">
    <property type="protein sequence ID" value="KAK4427724.1"/>
    <property type="molecule type" value="Genomic_DNA"/>
</dbReference>
<dbReference type="PANTHER" id="PTHR15140:SF37">
    <property type="entry name" value="UBIQUITIN-LIKE DOMAIN-CONTAINING PROTEIN"/>
    <property type="match status" value="1"/>
</dbReference>
<reference evidence="1" key="1">
    <citation type="submission" date="2020-06" db="EMBL/GenBank/DDBJ databases">
        <authorList>
            <person name="Li T."/>
            <person name="Hu X."/>
            <person name="Zhang T."/>
            <person name="Song X."/>
            <person name="Zhang H."/>
            <person name="Dai N."/>
            <person name="Sheng W."/>
            <person name="Hou X."/>
            <person name="Wei L."/>
        </authorList>
    </citation>
    <scope>NUCLEOTIDE SEQUENCE</scope>
    <source>
        <strain evidence="1">3651</strain>
        <tissue evidence="1">Leaf</tissue>
    </source>
</reference>
<dbReference type="AlphaFoldDB" id="A0AAE1YCV4"/>
<comment type="caution">
    <text evidence="1">The sequence shown here is derived from an EMBL/GenBank/DDBJ whole genome shotgun (WGS) entry which is preliminary data.</text>
</comment>